<keyword evidence="3 4" id="KW-0067">ATP-binding</keyword>
<name>A0ABU7MVF2_9ACTN</name>
<dbReference type="NCBIfam" id="TIGR02727">
    <property type="entry name" value="MTHFS_bact"/>
    <property type="match status" value="1"/>
</dbReference>
<keyword evidence="2 4" id="KW-0547">Nucleotide-binding</keyword>
<evidence type="ECO:0000313" key="5">
    <source>
        <dbReference type="EMBL" id="MEE4024298.1"/>
    </source>
</evidence>
<keyword evidence="4" id="KW-0460">Magnesium</keyword>
<dbReference type="SUPFAM" id="SSF100950">
    <property type="entry name" value="NagB/RpiA/CoA transferase-like"/>
    <property type="match status" value="1"/>
</dbReference>
<dbReference type="InterPro" id="IPR024185">
    <property type="entry name" value="FTHF_cligase-like_sf"/>
</dbReference>
<dbReference type="PANTHER" id="PTHR23407">
    <property type="entry name" value="ATPASE INHIBITOR/5-FORMYLTETRAHYDROFOLATE CYCLO-LIGASE"/>
    <property type="match status" value="1"/>
</dbReference>
<organism evidence="5 6">
    <name type="scientific">Gordonia prachuapensis</name>
    <dbReference type="NCBI Taxonomy" id="3115651"/>
    <lineage>
        <taxon>Bacteria</taxon>
        <taxon>Bacillati</taxon>
        <taxon>Actinomycetota</taxon>
        <taxon>Actinomycetes</taxon>
        <taxon>Mycobacteriales</taxon>
        <taxon>Gordoniaceae</taxon>
        <taxon>Gordonia</taxon>
    </lineage>
</organism>
<evidence type="ECO:0000313" key="6">
    <source>
        <dbReference type="Proteomes" id="UP001335729"/>
    </source>
</evidence>
<dbReference type="RefSeq" id="WP_330505675.1">
    <property type="nucleotide sequence ID" value="NZ_JAZDUE010000011.1"/>
</dbReference>
<dbReference type="PANTHER" id="PTHR23407:SF1">
    <property type="entry name" value="5-FORMYLTETRAHYDROFOLATE CYCLO-LIGASE"/>
    <property type="match status" value="1"/>
</dbReference>
<dbReference type="EC" id="6.3.3.2" evidence="4"/>
<dbReference type="GO" id="GO:0030272">
    <property type="term" value="F:5-formyltetrahydrofolate cyclo-ligase activity"/>
    <property type="evidence" value="ECO:0007669"/>
    <property type="project" value="UniProtKB-EC"/>
</dbReference>
<dbReference type="Proteomes" id="UP001335729">
    <property type="component" value="Unassembled WGS sequence"/>
</dbReference>
<keyword evidence="6" id="KW-1185">Reference proteome</keyword>
<comment type="caution">
    <text evidence="5">The sequence shown here is derived from an EMBL/GenBank/DDBJ whole genome shotgun (WGS) entry which is preliminary data.</text>
</comment>
<protein>
    <recommendedName>
        <fullName evidence="4">5-formyltetrahydrofolate cyclo-ligase</fullName>
        <ecNumber evidence="4">6.3.3.2</ecNumber>
    </recommendedName>
</protein>
<accession>A0ABU7MVF2</accession>
<dbReference type="InterPro" id="IPR037171">
    <property type="entry name" value="NagB/RpiA_transferase-like"/>
</dbReference>
<evidence type="ECO:0000256" key="4">
    <source>
        <dbReference type="RuleBase" id="RU361279"/>
    </source>
</evidence>
<dbReference type="EMBL" id="JAZDUE010000011">
    <property type="protein sequence ID" value="MEE4024298.1"/>
    <property type="molecule type" value="Genomic_DNA"/>
</dbReference>
<keyword evidence="5" id="KW-0436">Ligase</keyword>
<gene>
    <name evidence="5" type="ORF">V1Y59_14525</name>
</gene>
<evidence type="ECO:0000256" key="2">
    <source>
        <dbReference type="ARBA" id="ARBA00022741"/>
    </source>
</evidence>
<comment type="similarity">
    <text evidence="1 4">Belongs to the 5-formyltetrahydrofolate cyclo-ligase family.</text>
</comment>
<comment type="catalytic activity">
    <reaction evidence="4">
        <text>(6S)-5-formyl-5,6,7,8-tetrahydrofolate + ATP = (6R)-5,10-methenyltetrahydrofolate + ADP + phosphate</text>
        <dbReference type="Rhea" id="RHEA:10488"/>
        <dbReference type="ChEBI" id="CHEBI:30616"/>
        <dbReference type="ChEBI" id="CHEBI:43474"/>
        <dbReference type="ChEBI" id="CHEBI:57455"/>
        <dbReference type="ChEBI" id="CHEBI:57457"/>
        <dbReference type="ChEBI" id="CHEBI:456216"/>
        <dbReference type="EC" id="6.3.3.2"/>
    </reaction>
</comment>
<dbReference type="PIRSF" id="PIRSF006806">
    <property type="entry name" value="FTHF_cligase"/>
    <property type="match status" value="1"/>
</dbReference>
<dbReference type="InterPro" id="IPR002698">
    <property type="entry name" value="FTHF_cligase"/>
</dbReference>
<sequence length="192" mass="20791">MRSTKRRLRVEFEERRGAKSFATRKRAADNLADWVASAPFRLEYDVTVAAYVPIGTEPGSPALLDALIDRGVTVIVPVVPPGEPAALDWVRYDGAASLTRGRWGLLEPTGDRLGARAIEAAAVVFVPAYAVDKIGNRLGRGAGYYDRTLAAVSAEVIAVVYDDEIVESLPTDPHDVRVGWALTPDSGFRRIG</sequence>
<evidence type="ECO:0000256" key="1">
    <source>
        <dbReference type="ARBA" id="ARBA00010638"/>
    </source>
</evidence>
<reference evidence="5 6" key="1">
    <citation type="submission" date="2024-01" db="EMBL/GenBank/DDBJ databases">
        <title>Draft genome sequence of Gordonia sp. PKS22-38.</title>
        <authorList>
            <person name="Suphannarot A."/>
            <person name="Mingma R."/>
        </authorList>
    </citation>
    <scope>NUCLEOTIDE SEQUENCE [LARGE SCALE GENOMIC DNA]</scope>
    <source>
        <strain evidence="5 6">PKS22-38</strain>
    </source>
</reference>
<keyword evidence="4" id="KW-0479">Metal-binding</keyword>
<proteinExistence type="inferred from homology"/>
<dbReference type="Gene3D" id="3.40.50.10420">
    <property type="entry name" value="NagB/RpiA/CoA transferase-like"/>
    <property type="match status" value="1"/>
</dbReference>
<dbReference type="Pfam" id="PF01812">
    <property type="entry name" value="5-FTHF_cyc-lig"/>
    <property type="match status" value="1"/>
</dbReference>
<comment type="cofactor">
    <cofactor evidence="4">
        <name>Mg(2+)</name>
        <dbReference type="ChEBI" id="CHEBI:18420"/>
    </cofactor>
</comment>
<evidence type="ECO:0000256" key="3">
    <source>
        <dbReference type="ARBA" id="ARBA00022840"/>
    </source>
</evidence>